<dbReference type="AlphaFoldDB" id="A0A0D2BIV2"/>
<evidence type="ECO:0000313" key="1">
    <source>
        <dbReference type="EMBL" id="KIW18858.1"/>
    </source>
</evidence>
<reference evidence="1 2" key="1">
    <citation type="submission" date="2015-01" db="EMBL/GenBank/DDBJ databases">
        <title>The Genome Sequence of Exophiala spinifera CBS89968.</title>
        <authorList>
            <consortium name="The Broad Institute Genomics Platform"/>
            <person name="Cuomo C."/>
            <person name="de Hoog S."/>
            <person name="Gorbushina A."/>
            <person name="Stielow B."/>
            <person name="Teixiera M."/>
            <person name="Abouelleil A."/>
            <person name="Chapman S.B."/>
            <person name="Priest M."/>
            <person name="Young S.K."/>
            <person name="Wortman J."/>
            <person name="Nusbaum C."/>
            <person name="Birren B."/>
        </authorList>
    </citation>
    <scope>NUCLEOTIDE SEQUENCE [LARGE SCALE GENOMIC DNA]</scope>
    <source>
        <strain evidence="1 2">CBS 89968</strain>
    </source>
</reference>
<evidence type="ECO:0000313" key="2">
    <source>
        <dbReference type="Proteomes" id="UP000053328"/>
    </source>
</evidence>
<keyword evidence="2" id="KW-1185">Reference proteome</keyword>
<gene>
    <name evidence="1" type="ORF">PV08_03147</name>
</gene>
<dbReference type="VEuPathDB" id="FungiDB:PV08_03147"/>
<protein>
    <recommendedName>
        <fullName evidence="3">C2H2-type domain-containing protein</fullName>
    </recommendedName>
</protein>
<organism evidence="1 2">
    <name type="scientific">Exophiala spinifera</name>
    <dbReference type="NCBI Taxonomy" id="91928"/>
    <lineage>
        <taxon>Eukaryota</taxon>
        <taxon>Fungi</taxon>
        <taxon>Dikarya</taxon>
        <taxon>Ascomycota</taxon>
        <taxon>Pezizomycotina</taxon>
        <taxon>Eurotiomycetes</taxon>
        <taxon>Chaetothyriomycetidae</taxon>
        <taxon>Chaetothyriales</taxon>
        <taxon>Herpotrichiellaceae</taxon>
        <taxon>Exophiala</taxon>
    </lineage>
</organism>
<dbReference type="STRING" id="91928.A0A0D2BIV2"/>
<proteinExistence type="predicted"/>
<dbReference type="GeneID" id="27330230"/>
<dbReference type="HOGENOM" id="CLU_2109045_0_0_1"/>
<dbReference type="RefSeq" id="XP_016239074.1">
    <property type="nucleotide sequence ID" value="XM_016377504.1"/>
</dbReference>
<sequence>MFKSPSGVLIHLESRTCPSGTTPAQIDEWAFELPLSEDYTNDRYSRNKYRCSVCDSNFPKLSALFQHVESPACSANFSYYSNMEDLRAHIENEVEDMVDGSMDGSMDDSSDGYPW</sequence>
<dbReference type="Proteomes" id="UP000053328">
    <property type="component" value="Unassembled WGS sequence"/>
</dbReference>
<dbReference type="OrthoDB" id="6105938at2759"/>
<evidence type="ECO:0008006" key="3">
    <source>
        <dbReference type="Google" id="ProtNLM"/>
    </source>
</evidence>
<accession>A0A0D2BIV2</accession>
<dbReference type="EMBL" id="KN847493">
    <property type="protein sequence ID" value="KIW18858.1"/>
    <property type="molecule type" value="Genomic_DNA"/>
</dbReference>
<name>A0A0D2BIV2_9EURO</name>